<evidence type="ECO:0008006" key="7">
    <source>
        <dbReference type="Google" id="ProtNLM"/>
    </source>
</evidence>
<reference evidence="5 6" key="1">
    <citation type="submission" date="2015-05" db="EMBL/GenBank/DDBJ databases">
        <title>Genome sequencing and analysis of members of genus Stenotrophomonas.</title>
        <authorList>
            <person name="Patil P.P."/>
            <person name="Midha S."/>
            <person name="Patil P.B."/>
        </authorList>
    </citation>
    <scope>NUCLEOTIDE SEQUENCE [LARGE SCALE GENOMIC DNA]</scope>
    <source>
        <strain evidence="5 6">DSM 18929</strain>
    </source>
</reference>
<name>A0A0R0CJG7_9GAMM</name>
<dbReference type="InterPro" id="IPR001789">
    <property type="entry name" value="Sig_transdc_resp-reg_receiver"/>
</dbReference>
<evidence type="ECO:0000313" key="5">
    <source>
        <dbReference type="EMBL" id="KRG65991.1"/>
    </source>
</evidence>
<dbReference type="InterPro" id="IPR011006">
    <property type="entry name" value="CheY-like_superfamily"/>
</dbReference>
<feature type="domain" description="HTH LytTR-type" evidence="4">
    <location>
        <begin position="129"/>
        <end position="233"/>
    </location>
</feature>
<dbReference type="PATRIC" id="fig|405444.3.peg.2791"/>
<dbReference type="OrthoDB" id="236568at2"/>
<proteinExistence type="predicted"/>
<dbReference type="PANTHER" id="PTHR37299">
    <property type="entry name" value="TRANSCRIPTIONAL REGULATOR-RELATED"/>
    <property type="match status" value="1"/>
</dbReference>
<dbReference type="Pfam" id="PF04397">
    <property type="entry name" value="LytTR"/>
    <property type="match status" value="1"/>
</dbReference>
<dbReference type="Gene3D" id="2.40.50.1020">
    <property type="entry name" value="LytTr DNA-binding domain"/>
    <property type="match status" value="1"/>
</dbReference>
<evidence type="ECO:0000313" key="6">
    <source>
        <dbReference type="Proteomes" id="UP000050864"/>
    </source>
</evidence>
<protein>
    <recommendedName>
        <fullName evidence="7">Transcriptional regulator</fullName>
    </recommendedName>
</protein>
<organism evidence="5 6">
    <name type="scientific">Stenotrophomonas humi</name>
    <dbReference type="NCBI Taxonomy" id="405444"/>
    <lineage>
        <taxon>Bacteria</taxon>
        <taxon>Pseudomonadati</taxon>
        <taxon>Pseudomonadota</taxon>
        <taxon>Gammaproteobacteria</taxon>
        <taxon>Lysobacterales</taxon>
        <taxon>Lysobacteraceae</taxon>
        <taxon>Stenotrophomonas</taxon>
    </lineage>
</organism>
<dbReference type="SUPFAM" id="SSF52172">
    <property type="entry name" value="CheY-like"/>
    <property type="match status" value="1"/>
</dbReference>
<dbReference type="EMBL" id="LDJI01000004">
    <property type="protein sequence ID" value="KRG65991.1"/>
    <property type="molecule type" value="Genomic_DNA"/>
</dbReference>
<dbReference type="STRING" id="405444.ABB26_01910"/>
<evidence type="ECO:0000256" key="2">
    <source>
        <dbReference type="PROSITE-ProRule" id="PRU00169"/>
    </source>
</evidence>
<dbReference type="Gene3D" id="3.40.50.2300">
    <property type="match status" value="1"/>
</dbReference>
<dbReference type="PROSITE" id="PS50930">
    <property type="entry name" value="HTH_LYTTR"/>
    <property type="match status" value="1"/>
</dbReference>
<dbReference type="InterPro" id="IPR007492">
    <property type="entry name" value="LytTR_DNA-bd_dom"/>
</dbReference>
<gene>
    <name evidence="5" type="ORF">ABB26_01910</name>
</gene>
<dbReference type="SMART" id="SM00448">
    <property type="entry name" value="REC"/>
    <property type="match status" value="1"/>
</dbReference>
<comment type="caution">
    <text evidence="5">The sequence shown here is derived from an EMBL/GenBank/DDBJ whole genome shotgun (WGS) entry which is preliminary data.</text>
</comment>
<evidence type="ECO:0000259" key="4">
    <source>
        <dbReference type="PROSITE" id="PS50930"/>
    </source>
</evidence>
<feature type="domain" description="Response regulatory" evidence="3">
    <location>
        <begin position="3"/>
        <end position="115"/>
    </location>
</feature>
<keyword evidence="2" id="KW-0597">Phosphoprotein</keyword>
<dbReference type="AlphaFoldDB" id="A0A0R0CJG7"/>
<dbReference type="RefSeq" id="WP_057631879.1">
    <property type="nucleotide sequence ID" value="NZ_LDJI01000004.1"/>
</dbReference>
<dbReference type="GO" id="GO:0003677">
    <property type="term" value="F:DNA binding"/>
    <property type="evidence" value="ECO:0007669"/>
    <property type="project" value="InterPro"/>
</dbReference>
<evidence type="ECO:0000256" key="1">
    <source>
        <dbReference type="ARBA" id="ARBA00023012"/>
    </source>
</evidence>
<dbReference type="Proteomes" id="UP000050864">
    <property type="component" value="Unassembled WGS sequence"/>
</dbReference>
<keyword evidence="6" id="KW-1185">Reference proteome</keyword>
<dbReference type="PROSITE" id="PS50110">
    <property type="entry name" value="RESPONSE_REGULATORY"/>
    <property type="match status" value="1"/>
</dbReference>
<dbReference type="Pfam" id="PF00072">
    <property type="entry name" value="Response_reg"/>
    <property type="match status" value="1"/>
</dbReference>
<dbReference type="InterPro" id="IPR046947">
    <property type="entry name" value="LytR-like"/>
</dbReference>
<evidence type="ECO:0000259" key="3">
    <source>
        <dbReference type="PROSITE" id="PS50110"/>
    </source>
</evidence>
<dbReference type="PANTHER" id="PTHR37299:SF1">
    <property type="entry name" value="STAGE 0 SPORULATION PROTEIN A HOMOLOG"/>
    <property type="match status" value="1"/>
</dbReference>
<sequence length="237" mass="25947">MIRALLVDDVPLARDKLRHLLAAHCDIHISGEASDIAQARQLLAQAPVDLVLLDIQMPGDNGLRLAEQLSAPTPLIIFTTAHAEHAVASYAVGAVDYLLKPLDASRLALALDRARQRLARDRINTPQPLCVRNAGSVTYIALHDIDYIDNAGHYACVHVGRQVHLLRDSIGRLAEQLADAGFIQIQRAVIVNRARVRTLEPRRNGDATLVLIDGTSLPLSRMYRAAFDAGMQEPART</sequence>
<dbReference type="GO" id="GO:0000156">
    <property type="term" value="F:phosphorelay response regulator activity"/>
    <property type="evidence" value="ECO:0007669"/>
    <property type="project" value="InterPro"/>
</dbReference>
<accession>A0A0R0CJG7</accession>
<feature type="modified residue" description="4-aspartylphosphate" evidence="2">
    <location>
        <position position="54"/>
    </location>
</feature>
<keyword evidence="1" id="KW-0902">Two-component regulatory system</keyword>
<dbReference type="SMART" id="SM00850">
    <property type="entry name" value="LytTR"/>
    <property type="match status" value="1"/>
</dbReference>